<feature type="region of interest" description="Disordered" evidence="1">
    <location>
        <begin position="1"/>
        <end position="56"/>
    </location>
</feature>
<keyword evidence="3" id="KW-1185">Reference proteome</keyword>
<name>A0A9P3H6F4_9FUNG</name>
<feature type="region of interest" description="Disordered" evidence="1">
    <location>
        <begin position="448"/>
        <end position="482"/>
    </location>
</feature>
<dbReference type="Proteomes" id="UP000827284">
    <property type="component" value="Unassembled WGS sequence"/>
</dbReference>
<sequence length="510" mass="56866">MDRPSIRPIATTSGTTSRDLHSCPEIATHIDKASMAPGLPSPPLSPQQDLGVSKYGKRHFRSSLQFSSVAHDHEPSVDEQESLTFGQGISDLEEVDPSIPMLPSQLRKRHESIKLASKAQQLQQQQQDQLREQQEREHQEQQMDREQGLDDPNYIESQVPSETDLDPSIAGEDDDDDIELIHGSYHSGGALVRAKSFSMFESRGHDGHHGSTALLSPSQRLLATQGLLSPSAQSLPSTRSTEMPTRDWVKMQSKIQALEMEVSHVSRTNLLLNQELDKVNAHLARVTAGDEDGPGQGGESWRREYEFLVQQIDVMHRQLQIAHSEQHARASRAMTTDLDMNAAPGQQAEMTRQLYAEVKDLTASLRLWQSAFQQAEQKYRQKCDGERALKQTLRERETQLSSLVDKLSGYESEFRKSISNYEEWMRLSTELQGLEGASGQAFPRRRLSIEGGSTSDSHDTSKNELDLVGMPGTFPGGSREKEPIGENASIDQLSVSILSWAALLATYMLS</sequence>
<dbReference type="OrthoDB" id="2419813at2759"/>
<reference evidence="2" key="2">
    <citation type="journal article" date="2022" name="Microbiol. Resour. Announc.">
        <title>Whole-Genome Sequence of Entomortierella parvispora E1425, a Mucoromycotan Fungus Associated with Burkholderiaceae-Related Endosymbiotic Bacteria.</title>
        <authorList>
            <person name="Herlambang A."/>
            <person name="Guo Y."/>
            <person name="Takashima Y."/>
            <person name="Narisawa K."/>
            <person name="Ohta H."/>
            <person name="Nishizawa T."/>
        </authorList>
    </citation>
    <scope>NUCLEOTIDE SEQUENCE</scope>
    <source>
        <strain evidence="2">E1425</strain>
    </source>
</reference>
<feature type="region of interest" description="Disordered" evidence="1">
    <location>
        <begin position="106"/>
        <end position="176"/>
    </location>
</feature>
<comment type="caution">
    <text evidence="2">The sequence shown here is derived from an EMBL/GenBank/DDBJ whole genome shotgun (WGS) entry which is preliminary data.</text>
</comment>
<feature type="compositionally biased region" description="Basic and acidic residues" evidence="1">
    <location>
        <begin position="456"/>
        <end position="465"/>
    </location>
</feature>
<reference evidence="2" key="1">
    <citation type="submission" date="2021-11" db="EMBL/GenBank/DDBJ databases">
        <authorList>
            <person name="Herlambang A."/>
            <person name="Guo Y."/>
            <person name="Takashima Y."/>
            <person name="Nishizawa T."/>
        </authorList>
    </citation>
    <scope>NUCLEOTIDE SEQUENCE</scope>
    <source>
        <strain evidence="2">E1425</strain>
    </source>
</reference>
<organism evidence="2 3">
    <name type="scientific">Entomortierella parvispora</name>
    <dbReference type="NCBI Taxonomy" id="205924"/>
    <lineage>
        <taxon>Eukaryota</taxon>
        <taxon>Fungi</taxon>
        <taxon>Fungi incertae sedis</taxon>
        <taxon>Mucoromycota</taxon>
        <taxon>Mortierellomycotina</taxon>
        <taxon>Mortierellomycetes</taxon>
        <taxon>Mortierellales</taxon>
        <taxon>Mortierellaceae</taxon>
        <taxon>Entomortierella</taxon>
    </lineage>
</organism>
<protein>
    <submittedName>
        <fullName evidence="2">Uncharacterized protein</fullName>
    </submittedName>
</protein>
<evidence type="ECO:0000313" key="2">
    <source>
        <dbReference type="EMBL" id="GJJ70906.1"/>
    </source>
</evidence>
<feature type="compositionally biased region" description="Basic and acidic residues" evidence="1">
    <location>
        <begin position="129"/>
        <end position="148"/>
    </location>
</feature>
<evidence type="ECO:0000313" key="3">
    <source>
        <dbReference type="Proteomes" id="UP000827284"/>
    </source>
</evidence>
<accession>A0A9P3H6F4</accession>
<evidence type="ECO:0000256" key="1">
    <source>
        <dbReference type="SAM" id="MobiDB-lite"/>
    </source>
</evidence>
<gene>
    <name evidence="2" type="ORF">EMPS_03256</name>
</gene>
<dbReference type="AlphaFoldDB" id="A0A9P3H6F4"/>
<feature type="compositionally biased region" description="Basic and acidic residues" evidence="1">
    <location>
        <begin position="18"/>
        <end position="32"/>
    </location>
</feature>
<proteinExistence type="predicted"/>
<dbReference type="EMBL" id="BQFW01000004">
    <property type="protein sequence ID" value="GJJ70906.1"/>
    <property type="molecule type" value="Genomic_DNA"/>
</dbReference>